<accession>A0A239YIV8</accession>
<protein>
    <submittedName>
        <fullName evidence="2">Putative glycine-zipper protein</fullName>
    </submittedName>
</protein>
<feature type="transmembrane region" description="Helical" evidence="1">
    <location>
        <begin position="133"/>
        <end position="156"/>
    </location>
</feature>
<gene>
    <name evidence="2" type="ORF">SAMEA4384403_00424</name>
</gene>
<evidence type="ECO:0000313" key="3">
    <source>
        <dbReference type="Proteomes" id="UP000242084"/>
    </source>
</evidence>
<proteinExistence type="predicted"/>
<feature type="transmembrane region" description="Helical" evidence="1">
    <location>
        <begin position="49"/>
        <end position="73"/>
    </location>
</feature>
<dbReference type="Pfam" id="PF04306">
    <property type="entry name" value="DUF456"/>
    <property type="match status" value="1"/>
</dbReference>
<keyword evidence="1" id="KW-1133">Transmembrane helix</keyword>
<sequence length="160" mass="17873">MSAISWFLIIIMFVVAFIGLIKPIIPSVLFLWIGFFIYHFAIDASKLSWVFWTVMILFTVFMILSDIIMNSYFVKKFGGSKTGELVAAIGVLIGCFVFPPFGIIIVPFVLVLITEMVQKNNLPSALNASLGSLLGFLTSSIAKAFIMVVMVIWFFIDILI</sequence>
<dbReference type="KEGG" id="sste:SAMEA4384403_0424"/>
<name>A0A239YIV8_9STAP</name>
<dbReference type="PANTHER" id="PTHR39165">
    <property type="entry name" value="IG HYPOTHETICAL 17883"/>
    <property type="match status" value="1"/>
</dbReference>
<dbReference type="PANTHER" id="PTHR39165:SF1">
    <property type="entry name" value="DUF456 DOMAIN-CONTAINING PROTEIN"/>
    <property type="match status" value="1"/>
</dbReference>
<evidence type="ECO:0000256" key="1">
    <source>
        <dbReference type="SAM" id="Phobius"/>
    </source>
</evidence>
<dbReference type="Proteomes" id="UP000242084">
    <property type="component" value="Chromosome 1"/>
</dbReference>
<organism evidence="2 3">
    <name type="scientific">Mammaliicoccus stepanovicii</name>
    <dbReference type="NCBI Taxonomy" id="643214"/>
    <lineage>
        <taxon>Bacteria</taxon>
        <taxon>Bacillati</taxon>
        <taxon>Bacillota</taxon>
        <taxon>Bacilli</taxon>
        <taxon>Bacillales</taxon>
        <taxon>Staphylococcaceae</taxon>
        <taxon>Mammaliicoccus</taxon>
    </lineage>
</organism>
<keyword evidence="1" id="KW-0472">Membrane</keyword>
<reference evidence="2 3" key="1">
    <citation type="submission" date="2017-06" db="EMBL/GenBank/DDBJ databases">
        <authorList>
            <consortium name="Pathogen Informatics"/>
        </authorList>
    </citation>
    <scope>NUCLEOTIDE SEQUENCE [LARGE SCALE GENOMIC DNA]</scope>
    <source>
        <strain evidence="2 3">NCTC13839</strain>
    </source>
</reference>
<feature type="transmembrane region" description="Helical" evidence="1">
    <location>
        <begin position="85"/>
        <end position="113"/>
    </location>
</feature>
<evidence type="ECO:0000313" key="2">
    <source>
        <dbReference type="EMBL" id="SNV58124.1"/>
    </source>
</evidence>
<dbReference type="InterPro" id="IPR007403">
    <property type="entry name" value="DUF456"/>
</dbReference>
<keyword evidence="3" id="KW-1185">Reference proteome</keyword>
<dbReference type="RefSeq" id="WP_095086077.1">
    <property type="nucleotide sequence ID" value="NZ_BMDM01000003.1"/>
</dbReference>
<dbReference type="AlphaFoldDB" id="A0A239YIV8"/>
<dbReference type="EMBL" id="LT906462">
    <property type="protein sequence ID" value="SNV58124.1"/>
    <property type="molecule type" value="Genomic_DNA"/>
</dbReference>
<feature type="transmembrane region" description="Helical" evidence="1">
    <location>
        <begin position="7"/>
        <end position="37"/>
    </location>
</feature>
<keyword evidence="1" id="KW-0812">Transmembrane</keyword>
<dbReference type="OrthoDB" id="9808460at2"/>